<protein>
    <recommendedName>
        <fullName evidence="2">HTH cro/C1-type domain-containing protein</fullName>
    </recommendedName>
</protein>
<evidence type="ECO:0000313" key="4">
    <source>
        <dbReference type="Proteomes" id="UP001499895"/>
    </source>
</evidence>
<accession>A0ABP3KE76</accession>
<feature type="region of interest" description="Disordered" evidence="1">
    <location>
        <begin position="1"/>
        <end position="21"/>
    </location>
</feature>
<name>A0ABP3KE76_9ACTN</name>
<dbReference type="InterPro" id="IPR010982">
    <property type="entry name" value="Lambda_DNA-bd_dom_sf"/>
</dbReference>
<feature type="compositionally biased region" description="Basic residues" evidence="1">
    <location>
        <begin position="220"/>
        <end position="231"/>
    </location>
</feature>
<feature type="region of interest" description="Disordered" evidence="1">
    <location>
        <begin position="204"/>
        <end position="240"/>
    </location>
</feature>
<evidence type="ECO:0000256" key="1">
    <source>
        <dbReference type="SAM" id="MobiDB-lite"/>
    </source>
</evidence>
<evidence type="ECO:0000313" key="3">
    <source>
        <dbReference type="EMBL" id="GAA0477616.1"/>
    </source>
</evidence>
<feature type="domain" description="HTH cro/C1-type" evidence="2">
    <location>
        <begin position="25"/>
        <end position="80"/>
    </location>
</feature>
<proteinExistence type="predicted"/>
<dbReference type="RefSeq" id="WP_344093531.1">
    <property type="nucleotide sequence ID" value="NZ_BAAAHB010000056.1"/>
</dbReference>
<dbReference type="Proteomes" id="UP001499895">
    <property type="component" value="Unassembled WGS sequence"/>
</dbReference>
<reference evidence="4" key="1">
    <citation type="journal article" date="2019" name="Int. J. Syst. Evol. Microbiol.">
        <title>The Global Catalogue of Microorganisms (GCM) 10K type strain sequencing project: providing services to taxonomists for standard genome sequencing and annotation.</title>
        <authorList>
            <consortium name="The Broad Institute Genomics Platform"/>
            <consortium name="The Broad Institute Genome Sequencing Center for Infectious Disease"/>
            <person name="Wu L."/>
            <person name="Ma J."/>
        </authorList>
    </citation>
    <scope>NUCLEOTIDE SEQUENCE [LARGE SCALE GENOMIC DNA]</scope>
    <source>
        <strain evidence="4">JCM 10649</strain>
    </source>
</reference>
<dbReference type="InterPro" id="IPR001387">
    <property type="entry name" value="Cro/C1-type_HTH"/>
</dbReference>
<gene>
    <name evidence="3" type="ORF">GCM10009544_44460</name>
</gene>
<keyword evidence="4" id="KW-1185">Reference proteome</keyword>
<sequence length="240" mass="27170">MPARPGRPVKPADPREGARAQLAYDMSRVRELAELTLEEIEKITGVSTSSLSAATAGRQCPSWRTTAAFLLACGEDPEVWRPRWEMVADPRQRRAAGLPRDPGQRAVYERLRPEHVTDVAEFGLGLSQLKLWLGDPPLKRIHSLSHREGHGIGKSTISGVYQGRKLPTEDALTGFLVGLGLGPYEPEHHQWLDARRRLAAQALEHSRRRMRPRVPDPLRRPRLRQRQHRTQSFRASEQQS</sequence>
<organism evidence="3 4">
    <name type="scientific">Streptomyces stramineus</name>
    <dbReference type="NCBI Taxonomy" id="173861"/>
    <lineage>
        <taxon>Bacteria</taxon>
        <taxon>Bacillati</taxon>
        <taxon>Actinomycetota</taxon>
        <taxon>Actinomycetes</taxon>
        <taxon>Kitasatosporales</taxon>
        <taxon>Streptomycetaceae</taxon>
        <taxon>Streptomyces</taxon>
    </lineage>
</organism>
<comment type="caution">
    <text evidence="3">The sequence shown here is derived from an EMBL/GenBank/DDBJ whole genome shotgun (WGS) entry which is preliminary data.</text>
</comment>
<dbReference type="SUPFAM" id="SSF47413">
    <property type="entry name" value="lambda repressor-like DNA-binding domains"/>
    <property type="match status" value="1"/>
</dbReference>
<evidence type="ECO:0000259" key="2">
    <source>
        <dbReference type="SMART" id="SM00530"/>
    </source>
</evidence>
<dbReference type="SMART" id="SM00530">
    <property type="entry name" value="HTH_XRE"/>
    <property type="match status" value="1"/>
</dbReference>
<dbReference type="EMBL" id="BAAAHB010000056">
    <property type="protein sequence ID" value="GAA0477616.1"/>
    <property type="molecule type" value="Genomic_DNA"/>
</dbReference>